<dbReference type="SMR" id="A0A078FX71"/>
<accession>A0A078FX71</accession>
<dbReference type="EMBL" id="LK032076">
    <property type="protein sequence ID" value="CDY17606.1"/>
    <property type="molecule type" value="Genomic_DNA"/>
</dbReference>
<dbReference type="Pfam" id="PF05938">
    <property type="entry name" value="Self-incomp_S1"/>
    <property type="match status" value="1"/>
</dbReference>
<keyword evidence="7" id="KW-1185">Reference proteome</keyword>
<evidence type="ECO:0000313" key="7">
    <source>
        <dbReference type="Proteomes" id="UP000028999"/>
    </source>
</evidence>
<reference evidence="6 7" key="1">
    <citation type="journal article" date="2014" name="Science">
        <title>Plant genetics. Early allopolyploid evolution in the post-Neolithic Brassica napus oilseed genome.</title>
        <authorList>
            <person name="Chalhoub B."/>
            <person name="Denoeud F."/>
            <person name="Liu S."/>
            <person name="Parkin I.A."/>
            <person name="Tang H."/>
            <person name="Wang X."/>
            <person name="Chiquet J."/>
            <person name="Belcram H."/>
            <person name="Tong C."/>
            <person name="Samans B."/>
            <person name="Correa M."/>
            <person name="Da Silva C."/>
            <person name="Just J."/>
            <person name="Falentin C."/>
            <person name="Koh C.S."/>
            <person name="Le Clainche I."/>
            <person name="Bernard M."/>
            <person name="Bento P."/>
            <person name="Noel B."/>
            <person name="Labadie K."/>
            <person name="Alberti A."/>
            <person name="Charles M."/>
            <person name="Arnaud D."/>
            <person name="Guo H."/>
            <person name="Daviaud C."/>
            <person name="Alamery S."/>
            <person name="Jabbari K."/>
            <person name="Zhao M."/>
            <person name="Edger P.P."/>
            <person name="Chelaifa H."/>
            <person name="Tack D."/>
            <person name="Lassalle G."/>
            <person name="Mestiri I."/>
            <person name="Schnel N."/>
            <person name="Le Paslier M.C."/>
            <person name="Fan G."/>
            <person name="Renault V."/>
            <person name="Bayer P.E."/>
            <person name="Golicz A.A."/>
            <person name="Manoli S."/>
            <person name="Lee T.H."/>
            <person name="Thi V.H."/>
            <person name="Chalabi S."/>
            <person name="Hu Q."/>
            <person name="Fan C."/>
            <person name="Tollenaere R."/>
            <person name="Lu Y."/>
            <person name="Battail C."/>
            <person name="Shen J."/>
            <person name="Sidebottom C.H."/>
            <person name="Wang X."/>
            <person name="Canaguier A."/>
            <person name="Chauveau A."/>
            <person name="Berard A."/>
            <person name="Deniot G."/>
            <person name="Guan M."/>
            <person name="Liu Z."/>
            <person name="Sun F."/>
            <person name="Lim Y.P."/>
            <person name="Lyons E."/>
            <person name="Town C.D."/>
            <person name="Bancroft I."/>
            <person name="Wang X."/>
            <person name="Meng J."/>
            <person name="Ma J."/>
            <person name="Pires J.C."/>
            <person name="King G.J."/>
            <person name="Brunel D."/>
            <person name="Delourme R."/>
            <person name="Renard M."/>
            <person name="Aury J.M."/>
            <person name="Adams K.L."/>
            <person name="Batley J."/>
            <person name="Snowdon R.J."/>
            <person name="Tost J."/>
            <person name="Edwards D."/>
            <person name="Zhou Y."/>
            <person name="Hua W."/>
            <person name="Sharpe A.G."/>
            <person name="Paterson A.H."/>
            <person name="Guan C."/>
            <person name="Wincker P."/>
        </authorList>
    </citation>
    <scope>NUCLEOTIDE SEQUENCE [LARGE SCALE GENOMIC DNA]</scope>
    <source>
        <strain evidence="7">cv. Darmor-bzh</strain>
    </source>
</reference>
<comment type="similarity">
    <text evidence="2">Belongs to the plant self-incompatibility (S1) protein family.</text>
</comment>
<dbReference type="OMA" id="NEGISCK"/>
<keyword evidence="3" id="KW-0713">Self-incompatibility</keyword>
<dbReference type="AlphaFoldDB" id="A0A078FX71"/>
<comment type="subcellular location">
    <subcellularLocation>
        <location evidence="1">Secreted</location>
    </subcellularLocation>
</comment>
<keyword evidence="5" id="KW-0732">Signal</keyword>
<evidence type="ECO:0000256" key="4">
    <source>
        <dbReference type="ARBA" id="ARBA00022525"/>
    </source>
</evidence>
<dbReference type="GO" id="GO:0005576">
    <property type="term" value="C:extracellular region"/>
    <property type="evidence" value="ECO:0007669"/>
    <property type="project" value="UniProtKB-SubCell"/>
</dbReference>
<evidence type="ECO:0000256" key="5">
    <source>
        <dbReference type="ARBA" id="ARBA00022729"/>
    </source>
</evidence>
<evidence type="ECO:0000256" key="2">
    <source>
        <dbReference type="ARBA" id="ARBA00005581"/>
    </source>
</evidence>
<dbReference type="GO" id="GO:0060320">
    <property type="term" value="P:rejection of self pollen"/>
    <property type="evidence" value="ECO:0007669"/>
    <property type="project" value="UniProtKB-KW"/>
</dbReference>
<dbReference type="PaxDb" id="3708-A0A078FX71"/>
<dbReference type="Gramene" id="CDY17606">
    <property type="protein sequence ID" value="CDY17606"/>
    <property type="gene ID" value="GSBRNA2T00001813001"/>
</dbReference>
<dbReference type="InterPro" id="IPR010264">
    <property type="entry name" value="Self-incomp_S1"/>
</dbReference>
<keyword evidence="4" id="KW-0964">Secreted</keyword>
<dbReference type="Proteomes" id="UP000028999">
    <property type="component" value="Unassembled WGS sequence"/>
</dbReference>
<protein>
    <submittedName>
        <fullName evidence="6">BnaA06g34250D protein</fullName>
    </submittedName>
</protein>
<gene>
    <name evidence="6" type="primary">BnaA06g34250D</name>
    <name evidence="6" type="ORF">GSBRNA2T00001813001</name>
</gene>
<evidence type="ECO:0000313" key="6">
    <source>
        <dbReference type="EMBL" id="CDY17606.1"/>
    </source>
</evidence>
<evidence type="ECO:0000256" key="1">
    <source>
        <dbReference type="ARBA" id="ARBA00004613"/>
    </source>
</evidence>
<sequence length="127" mass="14868">MCFGLNEGISCKPNTLEFQNKLNPGSILKVNCSTNTNIIERLHEVKVNDIYQILVNEKISPKRIVWRCLLRYGEKVENSLIIWRAYRGARSFRCGEKRSWIVRVDGIYLEKNNKAKGLQHHWIVPKQ</sequence>
<evidence type="ECO:0000256" key="3">
    <source>
        <dbReference type="ARBA" id="ARBA00022471"/>
    </source>
</evidence>
<organism evidence="6 7">
    <name type="scientific">Brassica napus</name>
    <name type="common">Rape</name>
    <dbReference type="NCBI Taxonomy" id="3708"/>
    <lineage>
        <taxon>Eukaryota</taxon>
        <taxon>Viridiplantae</taxon>
        <taxon>Streptophyta</taxon>
        <taxon>Embryophyta</taxon>
        <taxon>Tracheophyta</taxon>
        <taxon>Spermatophyta</taxon>
        <taxon>Magnoliopsida</taxon>
        <taxon>eudicotyledons</taxon>
        <taxon>Gunneridae</taxon>
        <taxon>Pentapetalae</taxon>
        <taxon>rosids</taxon>
        <taxon>malvids</taxon>
        <taxon>Brassicales</taxon>
        <taxon>Brassicaceae</taxon>
        <taxon>Brassiceae</taxon>
        <taxon>Brassica</taxon>
    </lineage>
</organism>
<proteinExistence type="inferred from homology"/>
<name>A0A078FX71_BRANA</name>